<feature type="compositionally biased region" description="Low complexity" evidence="1">
    <location>
        <begin position="189"/>
        <end position="211"/>
    </location>
</feature>
<dbReference type="GeneID" id="2899327"/>
<dbReference type="KEGG" id="dha:DEHA2A00396g"/>
<keyword evidence="2" id="KW-0732">Signal</keyword>
<accession>Q6BZL8</accession>
<dbReference type="OrthoDB" id="3994539at2759"/>
<proteinExistence type="predicted"/>
<evidence type="ECO:0000313" key="4">
    <source>
        <dbReference type="Proteomes" id="UP000000599"/>
    </source>
</evidence>
<dbReference type="InParanoid" id="Q6BZL8"/>
<evidence type="ECO:0000313" key="3">
    <source>
        <dbReference type="EMBL" id="CAG84296.2"/>
    </source>
</evidence>
<sequence length="241" mass="26185">MVRIIPLIIGLISSAICVSSSSFEFVLSSLNLDSEIQFDTYSLLKYNGEGIVGLYADCDTCYNFTGLITDEGYFEITESSEGVFANSRYLNIDQTTGLFTVNETADTNVYVISTHLLYTNSSVDYTILEVEENKTYHLYFSDIKFDVADLGNSFSSILNTIYPNGSTYISYSPTDASETASISSIDNVSPSTKTASASSASSYTTDQSSSSTAGVSYQYKKDIGVSGLVTLAFGYVLIYGF</sequence>
<dbReference type="Proteomes" id="UP000000599">
    <property type="component" value="Chromosome A"/>
</dbReference>
<evidence type="ECO:0000256" key="1">
    <source>
        <dbReference type="SAM" id="MobiDB-lite"/>
    </source>
</evidence>
<dbReference type="eggNOG" id="ENOG502SRKD">
    <property type="taxonomic scope" value="Eukaryota"/>
</dbReference>
<feature type="region of interest" description="Disordered" evidence="1">
    <location>
        <begin position="182"/>
        <end position="211"/>
    </location>
</feature>
<protein>
    <submittedName>
        <fullName evidence="3">DEHA2A00396p</fullName>
    </submittedName>
</protein>
<dbReference type="OMA" id="VYVISTH"/>
<dbReference type="HOGENOM" id="CLU_1129357_0_0_1"/>
<gene>
    <name evidence="3" type="ordered locus">DEHA2A00396g</name>
</gene>
<feature type="chain" id="PRO_5004271138" evidence="2">
    <location>
        <begin position="23"/>
        <end position="241"/>
    </location>
</feature>
<name>Q6BZL8_DEBHA</name>
<organism evidence="3 4">
    <name type="scientific">Debaryomyces hansenii (strain ATCC 36239 / CBS 767 / BCRC 21394 / JCM 1990 / NBRC 0083 / IGC 2968)</name>
    <name type="common">Yeast</name>
    <name type="synonym">Torulaspora hansenii</name>
    <dbReference type="NCBI Taxonomy" id="284592"/>
    <lineage>
        <taxon>Eukaryota</taxon>
        <taxon>Fungi</taxon>
        <taxon>Dikarya</taxon>
        <taxon>Ascomycota</taxon>
        <taxon>Saccharomycotina</taxon>
        <taxon>Pichiomycetes</taxon>
        <taxon>Debaryomycetaceae</taxon>
        <taxon>Debaryomyces</taxon>
    </lineage>
</organism>
<dbReference type="EMBL" id="CR382133">
    <property type="protein sequence ID" value="CAG84296.2"/>
    <property type="molecule type" value="Genomic_DNA"/>
</dbReference>
<reference evidence="3 4" key="1">
    <citation type="journal article" date="2004" name="Nature">
        <title>Genome evolution in yeasts.</title>
        <authorList>
            <consortium name="Genolevures"/>
            <person name="Dujon B."/>
            <person name="Sherman D."/>
            <person name="Fischer G."/>
            <person name="Durrens P."/>
            <person name="Casaregola S."/>
            <person name="Lafontaine I."/>
            <person name="de Montigny J."/>
            <person name="Marck C."/>
            <person name="Neuveglise C."/>
            <person name="Talla E."/>
            <person name="Goffard N."/>
            <person name="Frangeul L."/>
            <person name="Aigle M."/>
            <person name="Anthouard V."/>
            <person name="Babour A."/>
            <person name="Barbe V."/>
            <person name="Barnay S."/>
            <person name="Blanchin S."/>
            <person name="Beckerich J.M."/>
            <person name="Beyne E."/>
            <person name="Bleykasten C."/>
            <person name="Boisrame A."/>
            <person name="Boyer J."/>
            <person name="Cattolico L."/>
            <person name="Confanioleri F."/>
            <person name="de Daruvar A."/>
            <person name="Despons L."/>
            <person name="Fabre E."/>
            <person name="Fairhead C."/>
            <person name="Ferry-Dumazet H."/>
            <person name="Groppi A."/>
            <person name="Hantraye F."/>
            <person name="Hennequin C."/>
            <person name="Jauniaux N."/>
            <person name="Joyet P."/>
            <person name="Kachouri R."/>
            <person name="Kerrest A."/>
            <person name="Koszul R."/>
            <person name="Lemaire M."/>
            <person name="Lesur I."/>
            <person name="Ma L."/>
            <person name="Muller H."/>
            <person name="Nicaud J.M."/>
            <person name="Nikolski M."/>
            <person name="Oztas S."/>
            <person name="Ozier-Kalogeropoulos O."/>
            <person name="Pellenz S."/>
            <person name="Potier S."/>
            <person name="Richard G.F."/>
            <person name="Straub M.L."/>
            <person name="Suleau A."/>
            <person name="Swennene D."/>
            <person name="Tekaia F."/>
            <person name="Wesolowski-Louvel M."/>
            <person name="Westhof E."/>
            <person name="Wirth B."/>
            <person name="Zeniou-Meyer M."/>
            <person name="Zivanovic I."/>
            <person name="Bolotin-Fukuhara M."/>
            <person name="Thierry A."/>
            <person name="Bouchier C."/>
            <person name="Caudron B."/>
            <person name="Scarpelli C."/>
            <person name="Gaillardin C."/>
            <person name="Weissenbach J."/>
            <person name="Wincker P."/>
            <person name="Souciet J.L."/>
        </authorList>
    </citation>
    <scope>NUCLEOTIDE SEQUENCE [LARGE SCALE GENOMIC DNA]</scope>
    <source>
        <strain evidence="4">ATCC 36239 / CBS 767 / BCRC 21394 / JCM 1990 / NBRC 0083 / IGC 2968</strain>
    </source>
</reference>
<dbReference type="RefSeq" id="XP_456351.2">
    <property type="nucleotide sequence ID" value="XM_456351.1"/>
</dbReference>
<dbReference type="AlphaFoldDB" id="Q6BZL8"/>
<keyword evidence="4" id="KW-1185">Reference proteome</keyword>
<dbReference type="VEuPathDB" id="FungiDB:DEHA2A00396g"/>
<evidence type="ECO:0000256" key="2">
    <source>
        <dbReference type="SAM" id="SignalP"/>
    </source>
</evidence>
<feature type="signal peptide" evidence="2">
    <location>
        <begin position="1"/>
        <end position="22"/>
    </location>
</feature>